<dbReference type="EMBL" id="AYLP01000099">
    <property type="protein sequence ID" value="ESS64134.1"/>
    <property type="molecule type" value="Genomic_DNA"/>
</dbReference>
<sequence>MIPSDDDVNGCNSLVYKEAVGEMNSGFMFPLISPRGDDKQNVIKRLKEGVEKISFDGVSNGPLVVGDACVTLKNFEQMLVAFRSDLVGVIRSEIEGIFFCSSKYRGRQSRCIAKNY</sequence>
<dbReference type="Proteomes" id="UP000017861">
    <property type="component" value="Unassembled WGS sequence"/>
</dbReference>
<evidence type="ECO:0000313" key="2">
    <source>
        <dbReference type="Proteomes" id="UP000017861"/>
    </source>
</evidence>
<dbReference type="VEuPathDB" id="TriTrypDB:TCDM_07836"/>
<proteinExistence type="predicted"/>
<protein>
    <submittedName>
        <fullName evidence="1">Uncharacterized protein</fullName>
    </submittedName>
</protein>
<dbReference type="OrthoDB" id="10501038at2759"/>
<accession>V5B925</accession>
<organism evidence="1 2">
    <name type="scientific">Trypanosoma cruzi Dm28c</name>
    <dbReference type="NCBI Taxonomy" id="1416333"/>
    <lineage>
        <taxon>Eukaryota</taxon>
        <taxon>Discoba</taxon>
        <taxon>Euglenozoa</taxon>
        <taxon>Kinetoplastea</taxon>
        <taxon>Metakinetoplastina</taxon>
        <taxon>Trypanosomatida</taxon>
        <taxon>Trypanosomatidae</taxon>
        <taxon>Trypanosoma</taxon>
        <taxon>Schizotrypanum</taxon>
    </lineage>
</organism>
<comment type="caution">
    <text evidence="1">The sequence shown here is derived from an EMBL/GenBank/DDBJ whole genome shotgun (WGS) entry which is preliminary data.</text>
</comment>
<reference evidence="1 2" key="1">
    <citation type="journal article" date="2014" name="Genome Announc.">
        <title>Trypanosoma cruzi Clone Dm28c Draft Genome Sequence.</title>
        <authorList>
            <person name="Grisard E.C."/>
            <person name="Teixeira S.M."/>
            <person name="de Almeida L.G."/>
            <person name="Stoco P.H."/>
            <person name="Gerber A.L."/>
            <person name="Talavera-Lopez C."/>
            <person name="Lima O.C."/>
            <person name="Andersson B."/>
            <person name="de Vasconcelos A.T."/>
        </authorList>
    </citation>
    <scope>NUCLEOTIDE SEQUENCE [LARGE SCALE GENOMIC DNA]</scope>
    <source>
        <strain evidence="1 2">Dm28c</strain>
    </source>
</reference>
<dbReference type="AlphaFoldDB" id="V5B925"/>
<name>V5B925_TRYCR</name>
<evidence type="ECO:0000313" key="1">
    <source>
        <dbReference type="EMBL" id="ESS64134.1"/>
    </source>
</evidence>
<gene>
    <name evidence="1" type="ORF">TCDM_07836</name>
</gene>